<proteinExistence type="predicted"/>
<keyword evidence="1" id="KW-0472">Membrane</keyword>
<evidence type="ECO:0000313" key="2">
    <source>
        <dbReference type="EMBL" id="GFY48055.1"/>
    </source>
</evidence>
<feature type="transmembrane region" description="Helical" evidence="1">
    <location>
        <begin position="362"/>
        <end position="380"/>
    </location>
</feature>
<feature type="transmembrane region" description="Helical" evidence="1">
    <location>
        <begin position="293"/>
        <end position="314"/>
    </location>
</feature>
<accession>A0A8X6X898</accession>
<feature type="transmembrane region" description="Helical" evidence="1">
    <location>
        <begin position="148"/>
        <end position="166"/>
    </location>
</feature>
<protein>
    <submittedName>
        <fullName evidence="2">Uncharacterized protein</fullName>
    </submittedName>
</protein>
<name>A0A8X6X898_9ARAC</name>
<keyword evidence="1" id="KW-1133">Transmembrane helix</keyword>
<dbReference type="AlphaFoldDB" id="A0A8X6X898"/>
<organism evidence="2 3">
    <name type="scientific">Trichonephila inaurata madagascariensis</name>
    <dbReference type="NCBI Taxonomy" id="2747483"/>
    <lineage>
        <taxon>Eukaryota</taxon>
        <taxon>Metazoa</taxon>
        <taxon>Ecdysozoa</taxon>
        <taxon>Arthropoda</taxon>
        <taxon>Chelicerata</taxon>
        <taxon>Arachnida</taxon>
        <taxon>Araneae</taxon>
        <taxon>Araneomorphae</taxon>
        <taxon>Entelegynae</taxon>
        <taxon>Araneoidea</taxon>
        <taxon>Nephilidae</taxon>
        <taxon>Trichonephila</taxon>
        <taxon>Trichonephila inaurata</taxon>
    </lineage>
</organism>
<reference evidence="2" key="1">
    <citation type="submission" date="2020-08" db="EMBL/GenBank/DDBJ databases">
        <title>Multicomponent nature underlies the extraordinary mechanical properties of spider dragline silk.</title>
        <authorList>
            <person name="Kono N."/>
            <person name="Nakamura H."/>
            <person name="Mori M."/>
            <person name="Yoshida Y."/>
            <person name="Ohtoshi R."/>
            <person name="Malay A.D."/>
            <person name="Moran D.A.P."/>
            <person name="Tomita M."/>
            <person name="Numata K."/>
            <person name="Arakawa K."/>
        </authorList>
    </citation>
    <scope>NUCLEOTIDE SEQUENCE</scope>
</reference>
<comment type="caution">
    <text evidence="2">The sequence shown here is derived from an EMBL/GenBank/DDBJ whole genome shotgun (WGS) entry which is preliminary data.</text>
</comment>
<evidence type="ECO:0000256" key="1">
    <source>
        <dbReference type="SAM" id="Phobius"/>
    </source>
</evidence>
<dbReference type="EMBL" id="BMAV01006310">
    <property type="protein sequence ID" value="GFY48055.1"/>
    <property type="molecule type" value="Genomic_DNA"/>
</dbReference>
<feature type="transmembrane region" description="Helical" evidence="1">
    <location>
        <begin position="259"/>
        <end position="281"/>
    </location>
</feature>
<feature type="transmembrane region" description="Helical" evidence="1">
    <location>
        <begin position="211"/>
        <end position="231"/>
    </location>
</feature>
<dbReference type="OrthoDB" id="6437661at2759"/>
<feature type="transmembrane region" description="Helical" evidence="1">
    <location>
        <begin position="96"/>
        <end position="116"/>
    </location>
</feature>
<dbReference type="Proteomes" id="UP000886998">
    <property type="component" value="Unassembled WGS sequence"/>
</dbReference>
<keyword evidence="1" id="KW-0812">Transmembrane</keyword>
<sequence>MLFLASNSNRSRVMKRDILSIQTDIGMVFPHLKSETVVKIKVRKILRPILFLFVLCGIDTRGPNKKWVRVLSSTYNIVFLALFSEKLYCFTLNSRHWAPLLTLFVYMIYLIMWWYIQLRMKDISALANALNSLISEIDYSTYKRLLKVSNVMRLSVIFLVCFDAVLRSMQEVIFKRKYNICPYKCLYSDMGNNVIIPIVLSRLGYTYVTSAIAYSFAAYYIFYLFMFSVSLRERQRSKIALWELYRNILNIFKRIEGTLSFLVTLLFLHIFNTFFKTMLLIVYGGNSLNFNSQYIHCYDLVTNIALVLTVLFSAECVQQKADNLRVSLFASATELNEQVKILEDRKRLKLTGWGIFNLRKSLLLSIGAWFFTYTAILIQMQ</sequence>
<keyword evidence="3" id="KW-1185">Reference proteome</keyword>
<feature type="transmembrane region" description="Helical" evidence="1">
    <location>
        <begin position="67"/>
        <end position="84"/>
    </location>
</feature>
<evidence type="ECO:0000313" key="3">
    <source>
        <dbReference type="Proteomes" id="UP000886998"/>
    </source>
</evidence>
<gene>
    <name evidence="2" type="primary">AVEN_236654_1</name>
    <name evidence="2" type="ORF">TNIN_177631</name>
</gene>